<comment type="catalytic activity">
    <reaction evidence="6">
        <text>a 6-O-methyl-2'-deoxyguanosine in DNA + L-cysteinyl-[protein] = S-methyl-L-cysteinyl-[protein] + a 2'-deoxyguanosine in DNA</text>
        <dbReference type="Rhea" id="RHEA:24000"/>
        <dbReference type="Rhea" id="RHEA-COMP:10131"/>
        <dbReference type="Rhea" id="RHEA-COMP:10132"/>
        <dbReference type="Rhea" id="RHEA-COMP:11367"/>
        <dbReference type="Rhea" id="RHEA-COMP:11368"/>
        <dbReference type="ChEBI" id="CHEBI:29950"/>
        <dbReference type="ChEBI" id="CHEBI:82612"/>
        <dbReference type="ChEBI" id="CHEBI:85445"/>
        <dbReference type="ChEBI" id="CHEBI:85448"/>
        <dbReference type="EC" id="2.1.1.63"/>
    </reaction>
</comment>
<evidence type="ECO:0000256" key="1">
    <source>
        <dbReference type="ARBA" id="ARBA00001286"/>
    </source>
</evidence>
<reference evidence="8 9" key="1">
    <citation type="journal article" date="2016" name="Nat. Commun.">
        <title>Thousands of microbial genomes shed light on interconnected biogeochemical processes in an aquifer system.</title>
        <authorList>
            <person name="Anantharaman K."/>
            <person name="Brown C.T."/>
            <person name="Hug L.A."/>
            <person name="Sharon I."/>
            <person name="Castelle C.J."/>
            <person name="Probst A.J."/>
            <person name="Thomas B.C."/>
            <person name="Singh A."/>
            <person name="Wilkins M.J."/>
            <person name="Karaoz U."/>
            <person name="Brodie E.L."/>
            <person name="Williams K.H."/>
            <person name="Hubbard S.S."/>
            <person name="Banfield J.F."/>
        </authorList>
    </citation>
    <scope>NUCLEOTIDE SEQUENCE [LARGE SCALE GENOMIC DNA]</scope>
</reference>
<dbReference type="EMBL" id="MEYK01000032">
    <property type="protein sequence ID" value="OGD24810.1"/>
    <property type="molecule type" value="Genomic_DNA"/>
</dbReference>
<evidence type="ECO:0000313" key="9">
    <source>
        <dbReference type="Proteomes" id="UP000176431"/>
    </source>
</evidence>
<feature type="domain" description="Methylated-DNA-[protein]-cysteine S-methyltransferase DNA binding" evidence="7">
    <location>
        <begin position="3"/>
        <end position="83"/>
    </location>
</feature>
<dbReference type="PANTHER" id="PTHR10815">
    <property type="entry name" value="METHYLATED-DNA--PROTEIN-CYSTEINE METHYLTRANSFERASE"/>
    <property type="match status" value="1"/>
</dbReference>
<evidence type="ECO:0000259" key="7">
    <source>
        <dbReference type="Pfam" id="PF01035"/>
    </source>
</evidence>
<dbReference type="InterPro" id="IPR036388">
    <property type="entry name" value="WH-like_DNA-bd_sf"/>
</dbReference>
<dbReference type="GO" id="GO:0032259">
    <property type="term" value="P:methylation"/>
    <property type="evidence" value="ECO:0007669"/>
    <property type="project" value="UniProtKB-KW"/>
</dbReference>
<dbReference type="Gene3D" id="1.10.10.10">
    <property type="entry name" value="Winged helix-like DNA-binding domain superfamily/Winged helix DNA-binding domain"/>
    <property type="match status" value="1"/>
</dbReference>
<evidence type="ECO:0000256" key="4">
    <source>
        <dbReference type="ARBA" id="ARBA00022763"/>
    </source>
</evidence>
<protein>
    <recommendedName>
        <fullName evidence="7">Methylated-DNA-[protein]-cysteine S-methyltransferase DNA binding domain-containing protein</fullName>
    </recommendedName>
</protein>
<comment type="caution">
    <text evidence="8">The sequence shown here is derived from an EMBL/GenBank/DDBJ whole genome shotgun (WGS) entry which is preliminary data.</text>
</comment>
<comment type="catalytic activity">
    <reaction evidence="1">
        <text>a 4-O-methyl-thymidine in DNA + L-cysteinyl-[protein] = a thymidine in DNA + S-methyl-L-cysteinyl-[protein]</text>
        <dbReference type="Rhea" id="RHEA:53428"/>
        <dbReference type="Rhea" id="RHEA-COMP:10131"/>
        <dbReference type="Rhea" id="RHEA-COMP:10132"/>
        <dbReference type="Rhea" id="RHEA-COMP:13555"/>
        <dbReference type="Rhea" id="RHEA-COMP:13556"/>
        <dbReference type="ChEBI" id="CHEBI:29950"/>
        <dbReference type="ChEBI" id="CHEBI:82612"/>
        <dbReference type="ChEBI" id="CHEBI:137386"/>
        <dbReference type="ChEBI" id="CHEBI:137387"/>
        <dbReference type="EC" id="2.1.1.63"/>
    </reaction>
</comment>
<keyword evidence="2" id="KW-0489">Methyltransferase</keyword>
<evidence type="ECO:0000256" key="3">
    <source>
        <dbReference type="ARBA" id="ARBA00022679"/>
    </source>
</evidence>
<dbReference type="PANTHER" id="PTHR10815:SF13">
    <property type="entry name" value="METHYLATED-DNA--PROTEIN-CYSTEINE METHYLTRANSFERASE"/>
    <property type="match status" value="1"/>
</dbReference>
<dbReference type="CDD" id="cd06445">
    <property type="entry name" value="ATase"/>
    <property type="match status" value="1"/>
</dbReference>
<dbReference type="Proteomes" id="UP000176431">
    <property type="component" value="Unassembled WGS sequence"/>
</dbReference>
<dbReference type="InterPro" id="IPR036217">
    <property type="entry name" value="MethylDNA_cys_MeTrfase_DNAb"/>
</dbReference>
<keyword evidence="4" id="KW-0227">DNA damage</keyword>
<dbReference type="InterPro" id="IPR001497">
    <property type="entry name" value="MethylDNA_cys_MeTrfase_AS"/>
</dbReference>
<accession>A0A1F5B2I0</accession>
<dbReference type="PROSITE" id="PS00374">
    <property type="entry name" value="MGMT"/>
    <property type="match status" value="1"/>
</dbReference>
<dbReference type="GO" id="GO:0003908">
    <property type="term" value="F:methylated-DNA-[protein]-cysteine S-methyltransferase activity"/>
    <property type="evidence" value="ECO:0007669"/>
    <property type="project" value="UniProtKB-EC"/>
</dbReference>
<dbReference type="Pfam" id="PF01035">
    <property type="entry name" value="DNA_binding_1"/>
    <property type="match status" value="1"/>
</dbReference>
<keyword evidence="3" id="KW-0808">Transferase</keyword>
<evidence type="ECO:0000256" key="6">
    <source>
        <dbReference type="ARBA" id="ARBA00049348"/>
    </source>
</evidence>
<evidence type="ECO:0000256" key="2">
    <source>
        <dbReference type="ARBA" id="ARBA00022603"/>
    </source>
</evidence>
<organism evidence="8 9">
    <name type="scientific">Candidatus Azambacteria bacterium RIFCSPHIGHO2_01_FULL_40_24</name>
    <dbReference type="NCBI Taxonomy" id="1797301"/>
    <lineage>
        <taxon>Bacteria</taxon>
        <taxon>Candidatus Azamiibacteriota</taxon>
    </lineage>
</organism>
<dbReference type="InterPro" id="IPR014048">
    <property type="entry name" value="MethylDNA_cys_MeTrfase_DNA-bd"/>
</dbReference>
<name>A0A1F5B2I0_9BACT</name>
<sequence length="87" mass="9668">MNDFTKKVFEAVKKIPKGKTATYKEVAVLAGRPPRFARAVGNVLSKNFNPEIPCHRVIRSNGKIGGYNRGGSKKKLLLKTENVKNNK</sequence>
<dbReference type="GO" id="GO:0006281">
    <property type="term" value="P:DNA repair"/>
    <property type="evidence" value="ECO:0007669"/>
    <property type="project" value="UniProtKB-KW"/>
</dbReference>
<dbReference type="NCBIfam" id="TIGR00589">
    <property type="entry name" value="ogt"/>
    <property type="match status" value="1"/>
</dbReference>
<keyword evidence="5" id="KW-0234">DNA repair</keyword>
<proteinExistence type="predicted"/>
<dbReference type="AlphaFoldDB" id="A0A1F5B2I0"/>
<evidence type="ECO:0000313" key="8">
    <source>
        <dbReference type="EMBL" id="OGD24810.1"/>
    </source>
</evidence>
<gene>
    <name evidence="8" type="ORF">A2819_01030</name>
</gene>
<evidence type="ECO:0000256" key="5">
    <source>
        <dbReference type="ARBA" id="ARBA00023204"/>
    </source>
</evidence>
<dbReference type="SUPFAM" id="SSF46767">
    <property type="entry name" value="Methylated DNA-protein cysteine methyltransferase, C-terminal domain"/>
    <property type="match status" value="1"/>
</dbReference>